<evidence type="ECO:0000256" key="2">
    <source>
        <dbReference type="SAM" id="Phobius"/>
    </source>
</evidence>
<organism evidence="3 4">
    <name type="scientific">Pseudodesulfovibrio senegalensis</name>
    <dbReference type="NCBI Taxonomy" id="1721087"/>
    <lineage>
        <taxon>Bacteria</taxon>
        <taxon>Pseudomonadati</taxon>
        <taxon>Thermodesulfobacteriota</taxon>
        <taxon>Desulfovibrionia</taxon>
        <taxon>Desulfovibrionales</taxon>
        <taxon>Desulfovibrionaceae</taxon>
    </lineage>
</organism>
<dbReference type="RefSeq" id="WP_151149167.1">
    <property type="nucleotide sequence ID" value="NZ_WAIE01000001.1"/>
</dbReference>
<evidence type="ECO:0000313" key="3">
    <source>
        <dbReference type="EMBL" id="KAB1442968.1"/>
    </source>
</evidence>
<dbReference type="EMBL" id="WAIE01000001">
    <property type="protein sequence ID" value="KAB1442968.1"/>
    <property type="molecule type" value="Genomic_DNA"/>
</dbReference>
<sequence length="140" mass="16448">MEYDIWIALFALMGVLLIIRTIMNKTNKRTVMRVNPETVKASKDIILRVLPLVEDDSDSLRGIHVLPCDKERVKSAAKVMAYCFNRNSQYEELARVRRCFVNLARFQDDTLDEEERVRLAEREQKQLTREIDTYLAKHFG</sequence>
<keyword evidence="2" id="KW-0472">Membrane</keyword>
<name>A0A6N6N5B6_9BACT</name>
<evidence type="ECO:0000256" key="1">
    <source>
        <dbReference type="SAM" id="Coils"/>
    </source>
</evidence>
<feature type="coiled-coil region" evidence="1">
    <location>
        <begin position="103"/>
        <end position="137"/>
    </location>
</feature>
<protein>
    <submittedName>
        <fullName evidence="3">Uncharacterized protein</fullName>
    </submittedName>
</protein>
<comment type="caution">
    <text evidence="3">The sequence shown here is derived from an EMBL/GenBank/DDBJ whole genome shotgun (WGS) entry which is preliminary data.</text>
</comment>
<keyword evidence="4" id="KW-1185">Reference proteome</keyword>
<evidence type="ECO:0000313" key="4">
    <source>
        <dbReference type="Proteomes" id="UP000438699"/>
    </source>
</evidence>
<dbReference type="OrthoDB" id="5459507at2"/>
<dbReference type="Proteomes" id="UP000438699">
    <property type="component" value="Unassembled WGS sequence"/>
</dbReference>
<keyword evidence="2" id="KW-1133">Transmembrane helix</keyword>
<keyword evidence="1" id="KW-0175">Coiled coil</keyword>
<feature type="transmembrane region" description="Helical" evidence="2">
    <location>
        <begin position="6"/>
        <end position="23"/>
    </location>
</feature>
<gene>
    <name evidence="3" type="ORF">F8A88_01465</name>
</gene>
<reference evidence="3 4" key="1">
    <citation type="journal article" date="2017" name="Int. J. Syst. Evol. Microbiol.">
        <title>Desulfovibrio senegalensis sp. nov., a mesophilic sulfate reducer isolated from marine sediment.</title>
        <authorList>
            <person name="Thioye A."/>
            <person name="Gam Z.B.A."/>
            <person name="Mbengue M."/>
            <person name="Cayol J.L."/>
            <person name="Joseph-Bartoli M."/>
            <person name="Toure-Kane C."/>
            <person name="Labat M."/>
        </authorList>
    </citation>
    <scope>NUCLEOTIDE SEQUENCE [LARGE SCALE GENOMIC DNA]</scope>
    <source>
        <strain evidence="3 4">DSM 101509</strain>
    </source>
</reference>
<proteinExistence type="predicted"/>
<accession>A0A6N6N5B6</accession>
<keyword evidence="2" id="KW-0812">Transmembrane</keyword>
<dbReference type="AlphaFoldDB" id="A0A6N6N5B6"/>